<reference evidence="2" key="1">
    <citation type="journal article" date="2014" name="PLoS Negl. Trop. Dis.">
        <title>Identification and characterization of seminal fluid proteins in the Asian tiger mosquito, Aedes albopictus.</title>
        <authorList>
            <person name="Boes K.E."/>
            <person name="Ribeiro J.M."/>
            <person name="Wong A."/>
            <person name="Harrington L.C."/>
            <person name="Wolfner M.F."/>
            <person name="Sirot L.K."/>
        </authorList>
    </citation>
    <scope>NUCLEOTIDE SEQUENCE</scope>
    <source>
        <tissue evidence="2">Reproductive organs</tissue>
    </source>
</reference>
<dbReference type="Pfam" id="PF16064">
    <property type="entry name" value="DUF4806"/>
    <property type="match status" value="1"/>
</dbReference>
<dbReference type="VEuPathDB" id="VectorBase:AALF014182"/>
<feature type="domain" description="DUF4806" evidence="1">
    <location>
        <begin position="51"/>
        <end position="139"/>
    </location>
</feature>
<protein>
    <recommendedName>
        <fullName evidence="1">DUF4806 domain-containing protein</fullName>
    </recommendedName>
</protein>
<dbReference type="VEuPathDB" id="VectorBase:AALFPA_067726"/>
<feature type="non-terminal residue" evidence="2">
    <location>
        <position position="175"/>
    </location>
</feature>
<evidence type="ECO:0000313" key="2">
    <source>
        <dbReference type="EMBL" id="JAC08582.1"/>
    </source>
</evidence>
<dbReference type="InterPro" id="IPR032071">
    <property type="entry name" value="DUF4806"/>
</dbReference>
<evidence type="ECO:0000259" key="1">
    <source>
        <dbReference type="Pfam" id="PF16064"/>
    </source>
</evidence>
<name>A0A023EHR0_AEDAL</name>
<dbReference type="VEuPathDB" id="VectorBase:AALC636_011450"/>
<feature type="non-terminal residue" evidence="2">
    <location>
        <position position="1"/>
    </location>
</feature>
<proteinExistence type="evidence at transcript level"/>
<accession>A0A023EHR0</accession>
<dbReference type="EMBL" id="GAPW01005016">
    <property type="protein sequence ID" value="JAC08582.1"/>
    <property type="molecule type" value="mRNA"/>
</dbReference>
<organism evidence="2">
    <name type="scientific">Aedes albopictus</name>
    <name type="common">Asian tiger mosquito</name>
    <name type="synonym">Stegomyia albopicta</name>
    <dbReference type="NCBI Taxonomy" id="7160"/>
    <lineage>
        <taxon>Eukaryota</taxon>
        <taxon>Metazoa</taxon>
        <taxon>Ecdysozoa</taxon>
        <taxon>Arthropoda</taxon>
        <taxon>Hexapoda</taxon>
        <taxon>Insecta</taxon>
        <taxon>Pterygota</taxon>
        <taxon>Neoptera</taxon>
        <taxon>Endopterygota</taxon>
        <taxon>Diptera</taxon>
        <taxon>Nematocera</taxon>
        <taxon>Culicoidea</taxon>
        <taxon>Culicidae</taxon>
        <taxon>Culicinae</taxon>
        <taxon>Aedini</taxon>
        <taxon>Aedes</taxon>
        <taxon>Stegomyia</taxon>
    </lineage>
</organism>
<sequence length="175" mass="20006">ANNFNVTVKGPPTGATSHKDFEQLKLELAQLDDLFSQRRETKQNASGRSMVNGFVFPLTTETDVERLEAAVHSNATVRGQYIQLLKAKKPKHIDLVDCFPMLFGSSSVEAYTWSGCRISKFPKKAMKNYSIFNGCMLAAWESQEMDIKTLEENIKQAIHRIRRRRLAKTFYDKKN</sequence>
<dbReference type="AlphaFoldDB" id="A0A023EHR0"/>